<dbReference type="Proteomes" id="UP001177258">
    <property type="component" value="Unassembled WGS sequence"/>
</dbReference>
<dbReference type="EMBL" id="JAUPEV010000005">
    <property type="protein sequence ID" value="MDO7253116.1"/>
    <property type="molecule type" value="Genomic_DNA"/>
</dbReference>
<proteinExistence type="predicted"/>
<evidence type="ECO:0000313" key="5">
    <source>
        <dbReference type="Proteomes" id="UP001177258"/>
    </source>
</evidence>
<reference evidence="3" key="2">
    <citation type="submission" date="2023-07" db="EMBL/GenBank/DDBJ databases">
        <authorList>
            <person name="Aydin F."/>
            <person name="Tarhane S."/>
            <person name="Saticioglu I.B."/>
            <person name="Karakaya E."/>
            <person name="Abay S."/>
            <person name="Guran O."/>
            <person name="Bozkurt E."/>
            <person name="Uzum N."/>
            <person name="Olgun K."/>
            <person name="Jablonski D."/>
        </authorList>
    </citation>
    <scope>NUCLEOTIDE SEQUENCE</scope>
    <source>
        <strain evidence="3">Faydin-H75</strain>
    </source>
</reference>
<evidence type="ECO:0000313" key="3">
    <source>
        <dbReference type="EMBL" id="MDO7253116.1"/>
    </source>
</evidence>
<reference evidence="3 5" key="3">
    <citation type="journal article" date="2024" name="Syst. Appl. Microbiol.">
        <title>Helicobacter cappadocius sp. nov., from lizards: The first psychrotrophic Helicobacter species.</title>
        <authorList>
            <person name="Aydin F."/>
            <person name="Tarhane S."/>
            <person name="Karakaya E."/>
            <person name="Abay S."/>
            <person name="Kayman T."/>
            <person name="Guran O."/>
            <person name="Bozkurt E."/>
            <person name="Uzum N."/>
            <person name="Avci A."/>
            <person name="Olgun K."/>
            <person name="Jablonski D."/>
            <person name="Guran C."/>
            <person name="Burcin Saticioglu I."/>
        </authorList>
    </citation>
    <scope>NUCLEOTIDE SEQUENCE [LARGE SCALE GENOMIC DNA]</scope>
    <source>
        <strain evidence="3">Faydin-H75</strain>
        <strain evidence="5">faydin-H76</strain>
    </source>
</reference>
<dbReference type="Pfam" id="PF03797">
    <property type="entry name" value="Autotransporter"/>
    <property type="match status" value="1"/>
</dbReference>
<sequence>MNKALSIFLLGGIAITTQASENDLCSGRYSGISCSKLLNSGNGYSKKIGENVEHLLINNKKSPELSNIDTLIFYYTLPSEDGSVPSSNLTIKDRKINLALDQNEGGRIRQNSIGPYSHLKLIATQAGDGEINGLRIGIGDTSIAPLQTDLKNQYLQSGSLEASMEQNGDLNISGLIYMGNGSSLNANIKGKINFNSKMQNSITYPKTRYYVGNETDEDSFAYEFYNDISSMDNPKDDTAIISQNINLNLTSTGFNNSGWLYISGAASNAKINLSANSFENGVFTQNPDYIQHHSASIIDALNNISNSINSKPFTEQLNWKEGRIFVSDYATFNIIGNVENGLYGNILLIDGGVLNINGNFTNNGWLLSGAIDTKDFGYINVNGTSELKENTQIAIITNPNKPVVGNKAYLILKSAGGITETFSKKDLDSKSPNNTGTNNIIHLFNATNQNGSLINVSESYIGSNLVFDTAFSNDNKEFYVILKPSQVAKTKSVQELIKEASNQAVEQKKFQENKKNTMDKKIALQKLLEQQSINEQKLQEYKIIAEAEFMNEKLQSIQKDIDIQEQELKKLKPAYDLANAQKAEELKGVPFKDQVPIRKKYNSHPDIKAYQTLENRIRDAKYTLEDIKDALPEKNTQKEKITKLEEIKNKYEASSSYNPVLLEKIFNASNSYINALDNAMRDTIEGLKFFATDKQIDILRKDYDTQETKKYSTFEEFLNAQTQINIEKIIPSLEKNQEELKQITEQYTSFIDKKYKRFEELVKDFREKRSNYREEKVAKQAELANNKKAAQNDFDAIIGQIKNAPTPEIKNLQEQLNNKQKELQSNTEYQKLLQQQNDAEKYSDEWYDAYDKIEALAEYKAINKLEFDLNKAKRAQANKKFTPEDILNADESTLKSYAEILSAPKNENDNPDNITSERLKEYAKLLLDANIALNGDYQKGIKSGGTLLNEELQKKLSELGKETVAKLEEITNTIESIRNKKEEFINNLLVAQNQNSNMKRKMDILNGIKNLSDEIATSLIAHIKDEATLQHMVDAIEENIDDLSTQTKNNSISKTVNLISSTLTQNRLALQSNPFSTNNPIARAILKLSKERYVLDENIQMDTFDALQEAFSKEEDQTMDIWASAIGGYAQANGNSIIYGGSIGYDMILEESLILGFFGTYAYAKSNNQGNITAKSHNAQIGVYSRYFRNQHEFDVNISHNIGFVNQNRIMQIASITSTQNSDYINQSTNVSLSYGYAFDAKEDSNFYIKPLIGISGTYNIQGNYEEKGLRFEQIRQGHFTFDTNVAIEFRKYFKNGGYFYVIPGIDYLAYNSQKTITHKLGGIEIISPVEQPNKIYYTAMAGGELKINKSFFAFGSLGAKIASNEQYYNGSVGMRYKF</sequence>
<evidence type="ECO:0000259" key="2">
    <source>
        <dbReference type="PROSITE" id="PS51208"/>
    </source>
</evidence>
<feature type="coiled-coil region" evidence="1">
    <location>
        <begin position="949"/>
        <end position="1001"/>
    </location>
</feature>
<dbReference type="Proteomes" id="UP001240777">
    <property type="component" value="Unassembled WGS sequence"/>
</dbReference>
<dbReference type="SMART" id="SM00869">
    <property type="entry name" value="Autotransporter"/>
    <property type="match status" value="1"/>
</dbReference>
<feature type="coiled-coil region" evidence="1">
    <location>
        <begin position="610"/>
        <end position="654"/>
    </location>
</feature>
<dbReference type="SUPFAM" id="SSF103515">
    <property type="entry name" value="Autotransporter"/>
    <property type="match status" value="1"/>
</dbReference>
<keyword evidence="6" id="KW-1185">Reference proteome</keyword>
<reference evidence="4 6" key="1">
    <citation type="submission" date="2023-07" db="EMBL/GenBank/DDBJ databases">
        <title>Unpublished Manusciprt.</title>
        <authorList>
            <person name="Aydin F."/>
            <person name="Tarhane S."/>
            <person name="Saticioglu I.B."/>
            <person name="Karakaya E."/>
            <person name="Abay S."/>
            <person name="Guran O."/>
            <person name="Bozkurt E."/>
            <person name="Uzum N."/>
            <person name="Olgun K."/>
            <person name="Jablonski D."/>
        </authorList>
    </citation>
    <scope>NUCLEOTIDE SEQUENCE</scope>
    <source>
        <strain evidence="6">faydin-H75</strain>
        <strain evidence="4">Faydin-H76</strain>
    </source>
</reference>
<dbReference type="InterPro" id="IPR036709">
    <property type="entry name" value="Autotransporte_beta_dom_sf"/>
</dbReference>
<feature type="domain" description="Autotransporter" evidence="2">
    <location>
        <begin position="1114"/>
        <end position="1379"/>
    </location>
</feature>
<evidence type="ECO:0000256" key="1">
    <source>
        <dbReference type="SAM" id="Coils"/>
    </source>
</evidence>
<feature type="coiled-coil region" evidence="1">
    <location>
        <begin position="733"/>
        <end position="829"/>
    </location>
</feature>
<evidence type="ECO:0000313" key="4">
    <source>
        <dbReference type="EMBL" id="MDP2538758.1"/>
    </source>
</evidence>
<dbReference type="InterPro" id="IPR005546">
    <property type="entry name" value="Autotransporte_beta"/>
</dbReference>
<evidence type="ECO:0000313" key="6">
    <source>
        <dbReference type="Proteomes" id="UP001240777"/>
    </source>
</evidence>
<gene>
    <name evidence="3" type="ORF">Q5I04_04230</name>
    <name evidence="4" type="ORF">Q5I06_03035</name>
</gene>
<dbReference type="EMBL" id="JAUYZK010000003">
    <property type="protein sequence ID" value="MDP2538758.1"/>
    <property type="molecule type" value="Genomic_DNA"/>
</dbReference>
<name>A0AA90PY87_9HELI</name>
<comment type="caution">
    <text evidence="4">The sequence shown here is derived from an EMBL/GenBank/DDBJ whole genome shotgun (WGS) entry which is preliminary data.</text>
</comment>
<dbReference type="PROSITE" id="PS51208">
    <property type="entry name" value="AUTOTRANSPORTER"/>
    <property type="match status" value="1"/>
</dbReference>
<dbReference type="RefSeq" id="WP_305516958.1">
    <property type="nucleotide sequence ID" value="NZ_JAUPEV010000005.1"/>
</dbReference>
<organism evidence="4 5">
    <name type="scientific">Helicobacter cappadocius</name>
    <dbReference type="NCBI Taxonomy" id="3063998"/>
    <lineage>
        <taxon>Bacteria</taxon>
        <taxon>Pseudomonadati</taxon>
        <taxon>Campylobacterota</taxon>
        <taxon>Epsilonproteobacteria</taxon>
        <taxon>Campylobacterales</taxon>
        <taxon>Helicobacteraceae</taxon>
        <taxon>Helicobacter</taxon>
    </lineage>
</organism>
<protein>
    <submittedName>
        <fullName evidence="4">Autotransporter domain-containing protein</fullName>
    </submittedName>
</protein>
<keyword evidence="1" id="KW-0175">Coiled coil</keyword>
<accession>A0AA90PY87</accession>
<dbReference type="Gene3D" id="2.40.128.130">
    <property type="entry name" value="Autotransporter beta-domain"/>
    <property type="match status" value="1"/>
</dbReference>